<dbReference type="Gene3D" id="1.10.10.750">
    <property type="entry name" value="Ypt/Rab-GAP domain of gyp1p, domain 1"/>
    <property type="match status" value="1"/>
</dbReference>
<dbReference type="OrthoDB" id="18718at2759"/>
<dbReference type="InterPro" id="IPR039842">
    <property type="entry name" value="TBC1D7"/>
</dbReference>
<dbReference type="STRING" id="318479.A0A0N4U855"/>
<gene>
    <name evidence="7" type="ORF">DME_LOCUS7362</name>
</gene>
<reference evidence="7 9" key="2">
    <citation type="submission" date="2018-11" db="EMBL/GenBank/DDBJ databases">
        <authorList>
            <consortium name="Pathogen Informatics"/>
        </authorList>
    </citation>
    <scope>NUCLEOTIDE SEQUENCE [LARGE SCALE GENOMIC DNA]</scope>
</reference>
<dbReference type="Proteomes" id="UP000274756">
    <property type="component" value="Unassembled WGS sequence"/>
</dbReference>
<dbReference type="Gene3D" id="1.10.472.80">
    <property type="entry name" value="Ypt/Rab-GAP domain of gyp1p, domain 3"/>
    <property type="match status" value="1"/>
</dbReference>
<keyword evidence="3" id="KW-0343">GTPase activation</keyword>
<evidence type="ECO:0000313" key="9">
    <source>
        <dbReference type="Proteomes" id="UP000274756"/>
    </source>
</evidence>
<accession>A0A0N4U855</accession>
<keyword evidence="6" id="KW-0968">Cytoplasmic vesicle</keyword>
<dbReference type="GO" id="GO:0012505">
    <property type="term" value="C:endomembrane system"/>
    <property type="evidence" value="ECO:0007669"/>
    <property type="project" value="UniProtKB-SubCell"/>
</dbReference>
<dbReference type="Proteomes" id="UP000038040">
    <property type="component" value="Unplaced"/>
</dbReference>
<evidence type="ECO:0000256" key="5">
    <source>
        <dbReference type="ARBA" id="ARBA00023136"/>
    </source>
</evidence>
<evidence type="ECO:0000256" key="3">
    <source>
        <dbReference type="ARBA" id="ARBA00022468"/>
    </source>
</evidence>
<protein>
    <submittedName>
        <fullName evidence="10">Rab-GAP TBC domain-containing protein</fullName>
    </submittedName>
</protein>
<dbReference type="GO" id="GO:0032007">
    <property type="term" value="P:negative regulation of TOR signaling"/>
    <property type="evidence" value="ECO:0007669"/>
    <property type="project" value="TreeGrafter"/>
</dbReference>
<dbReference type="PANTHER" id="PTHR13530">
    <property type="entry name" value="TBC1 DOMAIN FAMILY MEMBER 7"/>
    <property type="match status" value="1"/>
</dbReference>
<keyword evidence="4" id="KW-0963">Cytoplasm</keyword>
<dbReference type="EMBL" id="UYYG01001160">
    <property type="protein sequence ID" value="VDN57389.1"/>
    <property type="molecule type" value="Genomic_DNA"/>
</dbReference>
<dbReference type="InterPro" id="IPR043039">
    <property type="entry name" value="TBC1D7_dom2"/>
</dbReference>
<proteinExistence type="predicted"/>
<keyword evidence="9" id="KW-1185">Reference proteome</keyword>
<dbReference type="PANTHER" id="PTHR13530:SF3">
    <property type="entry name" value="TBC1 DOMAIN FAMILY MEMBER 7"/>
    <property type="match status" value="1"/>
</dbReference>
<dbReference type="Gene3D" id="1.10.8.680">
    <property type="entry name" value="Ypt/Rab-GAP domain of gyp1p, domain 2"/>
    <property type="match status" value="1"/>
</dbReference>
<evidence type="ECO:0000256" key="2">
    <source>
        <dbReference type="ARBA" id="ARBA00004541"/>
    </source>
</evidence>
<evidence type="ECO:0000313" key="7">
    <source>
        <dbReference type="EMBL" id="VDN57389.1"/>
    </source>
</evidence>
<dbReference type="GO" id="GO:0031410">
    <property type="term" value="C:cytoplasmic vesicle"/>
    <property type="evidence" value="ECO:0007669"/>
    <property type="project" value="UniProtKB-SubCell"/>
</dbReference>
<evidence type="ECO:0000256" key="6">
    <source>
        <dbReference type="ARBA" id="ARBA00023329"/>
    </source>
</evidence>
<evidence type="ECO:0000256" key="1">
    <source>
        <dbReference type="ARBA" id="ARBA00004308"/>
    </source>
</evidence>
<organism evidence="8 10">
    <name type="scientific">Dracunculus medinensis</name>
    <name type="common">Guinea worm</name>
    <dbReference type="NCBI Taxonomy" id="318479"/>
    <lineage>
        <taxon>Eukaryota</taxon>
        <taxon>Metazoa</taxon>
        <taxon>Ecdysozoa</taxon>
        <taxon>Nematoda</taxon>
        <taxon>Chromadorea</taxon>
        <taxon>Rhabditida</taxon>
        <taxon>Spirurina</taxon>
        <taxon>Dracunculoidea</taxon>
        <taxon>Dracunculidae</taxon>
        <taxon>Dracunculus</taxon>
    </lineage>
</organism>
<dbReference type="AlphaFoldDB" id="A0A0N4U855"/>
<name>A0A0N4U855_DRAME</name>
<dbReference type="WBParaSite" id="DME_0000320301-mRNA-1">
    <property type="protein sequence ID" value="DME_0000320301-mRNA-1"/>
    <property type="gene ID" value="DME_0000320301"/>
</dbReference>
<dbReference type="GO" id="GO:0005096">
    <property type="term" value="F:GTPase activator activity"/>
    <property type="evidence" value="ECO:0007669"/>
    <property type="project" value="UniProtKB-KW"/>
</dbReference>
<evidence type="ECO:0000313" key="8">
    <source>
        <dbReference type="Proteomes" id="UP000038040"/>
    </source>
</evidence>
<reference evidence="10" key="1">
    <citation type="submission" date="2017-02" db="UniProtKB">
        <authorList>
            <consortium name="WormBaseParasite"/>
        </authorList>
    </citation>
    <scope>IDENTIFICATION</scope>
</reference>
<evidence type="ECO:0000256" key="4">
    <source>
        <dbReference type="ARBA" id="ARBA00022490"/>
    </source>
</evidence>
<evidence type="ECO:0000313" key="10">
    <source>
        <dbReference type="WBParaSite" id="DME_0000320301-mRNA-1"/>
    </source>
</evidence>
<keyword evidence="5" id="KW-0472">Membrane</keyword>
<comment type="subcellular location">
    <subcellularLocation>
        <location evidence="2">Cytoplasmic vesicle</location>
    </subcellularLocation>
    <subcellularLocation>
        <location evidence="1">Endomembrane system</location>
    </subcellularLocation>
</comment>
<sequence>MNGGNSGRISNFRTNFVGRVVNDLAESNRFQLEEQILSDDADVDLTKLAQYVLKYHLPSAHRVAVWKLLLEVSSSSHEGRKKIAEHRREEAELLLQSLNIMRMTSFKFYITQSNIRNVSLNELDIVRMILLSKGCLPSFTEMNCWNFDSRVQLFIAKFMLKLCDNSWLDAFWLTKFFDEMLVQIFESVDISTVICYIKEFISNYDSKLATELQELHLWNRLPINFYVRTALAPLFSYEAILRLWDKLCCCTKDGITAMISTTLLNYLLEINQINDIRLLLEERDGTFTINTQLKVETENQIITKSIENVNGLGRLIARKFD</sequence>